<evidence type="ECO:0000313" key="2">
    <source>
        <dbReference type="Proteomes" id="UP001595816"/>
    </source>
</evidence>
<dbReference type="Proteomes" id="UP001595816">
    <property type="component" value="Unassembled WGS sequence"/>
</dbReference>
<sequence length="108" mass="11298">MSGVVATLAMAGLQSPAFAYGRMDISGGLGHATTNNVNDVLFGCDDKANGIGVYGRFIMQEGSLVDVPDPDGESGGCGVDDWRGTGYYAYKLQAVQRDGTASAWGYTY</sequence>
<name>A0ABV8LZH0_9ACTN</name>
<gene>
    <name evidence="1" type="ORF">ACFOZ4_34460</name>
</gene>
<dbReference type="RefSeq" id="WP_382191382.1">
    <property type="nucleotide sequence ID" value="NZ_JBHSAY010000024.1"/>
</dbReference>
<keyword evidence="2" id="KW-1185">Reference proteome</keyword>
<evidence type="ECO:0000313" key="1">
    <source>
        <dbReference type="EMBL" id="MFC4135743.1"/>
    </source>
</evidence>
<proteinExistence type="predicted"/>
<protein>
    <submittedName>
        <fullName evidence="1">Uncharacterized protein</fullName>
    </submittedName>
</protein>
<dbReference type="EMBL" id="JBHSAY010000024">
    <property type="protein sequence ID" value="MFC4135743.1"/>
    <property type="molecule type" value="Genomic_DNA"/>
</dbReference>
<comment type="caution">
    <text evidence="1">The sequence shown here is derived from an EMBL/GenBank/DDBJ whole genome shotgun (WGS) entry which is preliminary data.</text>
</comment>
<reference evidence="2" key="1">
    <citation type="journal article" date="2019" name="Int. J. Syst. Evol. Microbiol.">
        <title>The Global Catalogue of Microorganisms (GCM) 10K type strain sequencing project: providing services to taxonomists for standard genome sequencing and annotation.</title>
        <authorList>
            <consortium name="The Broad Institute Genomics Platform"/>
            <consortium name="The Broad Institute Genome Sequencing Center for Infectious Disease"/>
            <person name="Wu L."/>
            <person name="Ma J."/>
        </authorList>
    </citation>
    <scope>NUCLEOTIDE SEQUENCE [LARGE SCALE GENOMIC DNA]</scope>
    <source>
        <strain evidence="2">CGMCC 4.7289</strain>
    </source>
</reference>
<accession>A0ABV8LZH0</accession>
<organism evidence="1 2">
    <name type="scientific">Hamadaea flava</name>
    <dbReference type="NCBI Taxonomy" id="1742688"/>
    <lineage>
        <taxon>Bacteria</taxon>
        <taxon>Bacillati</taxon>
        <taxon>Actinomycetota</taxon>
        <taxon>Actinomycetes</taxon>
        <taxon>Micromonosporales</taxon>
        <taxon>Micromonosporaceae</taxon>
        <taxon>Hamadaea</taxon>
    </lineage>
</organism>